<reference evidence="5 6" key="1">
    <citation type="submission" date="2017-06" db="EMBL/GenBank/DDBJ databases">
        <title>Genome sequencing of cyanobaciteial culture collection at National Institute for Environmental Studies (NIES).</title>
        <authorList>
            <person name="Hirose Y."/>
            <person name="Shimura Y."/>
            <person name="Fujisawa T."/>
            <person name="Nakamura Y."/>
            <person name="Kawachi M."/>
        </authorList>
    </citation>
    <scope>NUCLEOTIDE SEQUENCE [LARGE SCALE GENOMIC DNA]</scope>
    <source>
        <strain evidence="5 6">NIES-37</strain>
        <plasmid evidence="6">Plasmid1 dna</plasmid>
    </source>
</reference>
<evidence type="ECO:0000313" key="6">
    <source>
        <dbReference type="Proteomes" id="UP000218785"/>
    </source>
</evidence>
<keyword evidence="4" id="KW-0732">Signal</keyword>
<feature type="repeat" description="TPR" evidence="3">
    <location>
        <begin position="135"/>
        <end position="168"/>
    </location>
</feature>
<dbReference type="InterPro" id="IPR011990">
    <property type="entry name" value="TPR-like_helical_dom_sf"/>
</dbReference>
<accession>A0A1Z4NB36</accession>
<dbReference type="InterPro" id="IPR019734">
    <property type="entry name" value="TPR_rpt"/>
</dbReference>
<dbReference type="EMBL" id="AP018249">
    <property type="protein sequence ID" value="BAZ02896.1"/>
    <property type="molecule type" value="Genomic_DNA"/>
</dbReference>
<dbReference type="PROSITE" id="PS50293">
    <property type="entry name" value="TPR_REGION"/>
    <property type="match status" value="1"/>
</dbReference>
<dbReference type="AlphaFoldDB" id="A0A1Z4NB36"/>
<sequence length="219" mass="24718">MKKFTIALGMAVLGAIISSPKVLAEKLNQPEPILIAQTQTQLKPQLQPPSINPQSTHTYNSGNSNNIETLLNQATEYLQKGNYDQVIENCNQILQQDKDNYGAYILRGLAYIQLEKYQPAVDDFNQAIRIEPNSHYSYFGRGYAYLYLKDYEQSLADFNQAIKLDSDFAHAYFWRGIAQGNLGNKQGAVADLKQAAELYKREGKTENMKTALDLLKQIS</sequence>
<evidence type="ECO:0000256" key="4">
    <source>
        <dbReference type="SAM" id="SignalP"/>
    </source>
</evidence>
<dbReference type="Gene3D" id="1.25.40.10">
    <property type="entry name" value="Tetratricopeptide repeat domain"/>
    <property type="match status" value="2"/>
</dbReference>
<dbReference type="RefSeq" id="WP_096584534.1">
    <property type="nucleotide sequence ID" value="NZ_CAWNJS010000002.1"/>
</dbReference>
<dbReference type="PROSITE" id="PS50005">
    <property type="entry name" value="TPR"/>
    <property type="match status" value="2"/>
</dbReference>
<feature type="chain" id="PRO_5012012271" evidence="4">
    <location>
        <begin position="25"/>
        <end position="219"/>
    </location>
</feature>
<gene>
    <name evidence="5" type="ORF">NIES37_69090</name>
</gene>
<dbReference type="Pfam" id="PF13414">
    <property type="entry name" value="TPR_11"/>
    <property type="match status" value="1"/>
</dbReference>
<organism evidence="5 6">
    <name type="scientific">Tolypothrix tenuis PCC 7101</name>
    <dbReference type="NCBI Taxonomy" id="231146"/>
    <lineage>
        <taxon>Bacteria</taxon>
        <taxon>Bacillati</taxon>
        <taxon>Cyanobacteriota</taxon>
        <taxon>Cyanophyceae</taxon>
        <taxon>Nostocales</taxon>
        <taxon>Tolypothrichaceae</taxon>
        <taxon>Tolypothrix</taxon>
    </lineage>
</organism>
<evidence type="ECO:0000313" key="5">
    <source>
        <dbReference type="EMBL" id="BAZ02896.1"/>
    </source>
</evidence>
<feature type="repeat" description="TPR" evidence="3">
    <location>
        <begin position="101"/>
        <end position="134"/>
    </location>
</feature>
<dbReference type="SUPFAM" id="SSF48452">
    <property type="entry name" value="TPR-like"/>
    <property type="match status" value="1"/>
</dbReference>
<evidence type="ECO:0000256" key="3">
    <source>
        <dbReference type="PROSITE-ProRule" id="PRU00339"/>
    </source>
</evidence>
<dbReference type="Proteomes" id="UP000218785">
    <property type="component" value="Plasmid plasmid1"/>
</dbReference>
<dbReference type="PANTHER" id="PTHR44858:SF1">
    <property type="entry name" value="UDP-N-ACETYLGLUCOSAMINE--PEPTIDE N-ACETYLGLUCOSAMINYLTRANSFERASE SPINDLY-RELATED"/>
    <property type="match status" value="1"/>
</dbReference>
<feature type="signal peptide" evidence="4">
    <location>
        <begin position="1"/>
        <end position="24"/>
    </location>
</feature>
<dbReference type="GO" id="GO:0046813">
    <property type="term" value="P:receptor-mediated virion attachment to host cell"/>
    <property type="evidence" value="ECO:0007669"/>
    <property type="project" value="TreeGrafter"/>
</dbReference>
<keyword evidence="5" id="KW-0614">Plasmid</keyword>
<keyword evidence="6" id="KW-1185">Reference proteome</keyword>
<dbReference type="Pfam" id="PF00515">
    <property type="entry name" value="TPR_1"/>
    <property type="match status" value="1"/>
</dbReference>
<dbReference type="PANTHER" id="PTHR44858">
    <property type="entry name" value="TETRATRICOPEPTIDE REPEAT PROTEIN 6"/>
    <property type="match status" value="1"/>
</dbReference>
<keyword evidence="2 3" id="KW-0802">TPR repeat</keyword>
<name>A0A1Z4NB36_9CYAN</name>
<dbReference type="KEGG" id="ttq:NIES37_69090"/>
<geneLocation type="plasmid" evidence="6">
    <name>Plasmid1 dna</name>
</geneLocation>
<dbReference type="SMART" id="SM00028">
    <property type="entry name" value="TPR"/>
    <property type="match status" value="4"/>
</dbReference>
<dbReference type="GO" id="GO:0009279">
    <property type="term" value="C:cell outer membrane"/>
    <property type="evidence" value="ECO:0007669"/>
    <property type="project" value="TreeGrafter"/>
</dbReference>
<evidence type="ECO:0000256" key="1">
    <source>
        <dbReference type="ARBA" id="ARBA00022737"/>
    </source>
</evidence>
<protein>
    <submittedName>
        <fullName evidence="5">Tetratricopeptide TPR_2 repeat protein</fullName>
    </submittedName>
</protein>
<dbReference type="InterPro" id="IPR050498">
    <property type="entry name" value="Ycf3"/>
</dbReference>
<keyword evidence="1" id="KW-0677">Repeat</keyword>
<evidence type="ECO:0000256" key="2">
    <source>
        <dbReference type="ARBA" id="ARBA00022803"/>
    </source>
</evidence>
<proteinExistence type="predicted"/>